<evidence type="ECO:0000313" key="2">
    <source>
        <dbReference type="EMBL" id="PDZ95170.1"/>
    </source>
</evidence>
<organism evidence="2 3">
    <name type="scientific">Bacillus cereus</name>
    <dbReference type="NCBI Taxonomy" id="1396"/>
    <lineage>
        <taxon>Bacteria</taxon>
        <taxon>Bacillati</taxon>
        <taxon>Bacillota</taxon>
        <taxon>Bacilli</taxon>
        <taxon>Bacillales</taxon>
        <taxon>Bacillaceae</taxon>
        <taxon>Bacillus</taxon>
        <taxon>Bacillus cereus group</taxon>
    </lineage>
</organism>
<protein>
    <submittedName>
        <fullName evidence="2">Uncharacterized protein</fullName>
    </submittedName>
</protein>
<dbReference type="Proteomes" id="UP000219922">
    <property type="component" value="Unassembled WGS sequence"/>
</dbReference>
<keyword evidence="1" id="KW-1133">Transmembrane helix</keyword>
<evidence type="ECO:0000313" key="3">
    <source>
        <dbReference type="Proteomes" id="UP000219922"/>
    </source>
</evidence>
<keyword evidence="1" id="KW-0472">Membrane</keyword>
<gene>
    <name evidence="2" type="ORF">CON36_29835</name>
</gene>
<reference evidence="2 3" key="1">
    <citation type="submission" date="2017-09" db="EMBL/GenBank/DDBJ databases">
        <title>Large-scale bioinformatics analysis of Bacillus genomes uncovers conserved roles of natural products in bacterial physiology.</title>
        <authorList>
            <consortium name="Agbiome Team Llc"/>
            <person name="Bleich R.M."/>
            <person name="Grubbs K.J."/>
            <person name="Santa Maria K.C."/>
            <person name="Allen S.E."/>
            <person name="Farag S."/>
            <person name="Shank E.A."/>
            <person name="Bowers A."/>
        </authorList>
    </citation>
    <scope>NUCLEOTIDE SEQUENCE [LARGE SCALE GENOMIC DNA]</scope>
    <source>
        <strain evidence="2 3">AFS092789</strain>
    </source>
</reference>
<dbReference type="AlphaFoldDB" id="A0A9X6SU06"/>
<name>A0A9X6SU06_BACCE</name>
<accession>A0A9X6SU06</accession>
<feature type="transmembrane region" description="Helical" evidence="1">
    <location>
        <begin position="12"/>
        <end position="30"/>
    </location>
</feature>
<proteinExistence type="predicted"/>
<dbReference type="RefSeq" id="WP_098006226.1">
    <property type="nucleotide sequence ID" value="NZ_JAWLRU010000002.1"/>
</dbReference>
<sequence>MDFITNFFQSSPIIATIVSLIVITAVISIVRGLVKLALGLAFVAIIAAVFFNVSPDKMLKTGQEVTKEATTYYQKTLQPIIDKEMVNAKYTEKPDGSYVVKTTSLSLTGKKGEEAVVIAYKDKSTKVDMSLLGDKFKEFVESHSKTN</sequence>
<keyword evidence="1" id="KW-0812">Transmembrane</keyword>
<comment type="caution">
    <text evidence="2">The sequence shown here is derived from an EMBL/GenBank/DDBJ whole genome shotgun (WGS) entry which is preliminary data.</text>
</comment>
<evidence type="ECO:0000256" key="1">
    <source>
        <dbReference type="SAM" id="Phobius"/>
    </source>
</evidence>
<dbReference type="EMBL" id="NVMX01000064">
    <property type="protein sequence ID" value="PDZ95170.1"/>
    <property type="molecule type" value="Genomic_DNA"/>
</dbReference>
<feature type="transmembrane region" description="Helical" evidence="1">
    <location>
        <begin position="36"/>
        <end position="53"/>
    </location>
</feature>